<sequence>MHRFIIIGHQVIGLAARNAGEYRQNLASSKERNARVSGRVPREKTGLGIIKTEIDGALTFVCCCDQEVTYPGPWFPKIGGDRAGALK</sequence>
<accession>A0AAV7PP92</accession>
<dbReference type="AlphaFoldDB" id="A0AAV7PP92"/>
<dbReference type="Proteomes" id="UP001066276">
    <property type="component" value="Chromosome 7"/>
</dbReference>
<keyword evidence="2" id="KW-1185">Reference proteome</keyword>
<dbReference type="EMBL" id="JANPWB010000011">
    <property type="protein sequence ID" value="KAJ1128860.1"/>
    <property type="molecule type" value="Genomic_DNA"/>
</dbReference>
<gene>
    <name evidence="1" type="ORF">NDU88_007232</name>
</gene>
<name>A0AAV7PP92_PLEWA</name>
<evidence type="ECO:0000313" key="2">
    <source>
        <dbReference type="Proteomes" id="UP001066276"/>
    </source>
</evidence>
<organism evidence="1 2">
    <name type="scientific">Pleurodeles waltl</name>
    <name type="common">Iberian ribbed newt</name>
    <dbReference type="NCBI Taxonomy" id="8319"/>
    <lineage>
        <taxon>Eukaryota</taxon>
        <taxon>Metazoa</taxon>
        <taxon>Chordata</taxon>
        <taxon>Craniata</taxon>
        <taxon>Vertebrata</taxon>
        <taxon>Euteleostomi</taxon>
        <taxon>Amphibia</taxon>
        <taxon>Batrachia</taxon>
        <taxon>Caudata</taxon>
        <taxon>Salamandroidea</taxon>
        <taxon>Salamandridae</taxon>
        <taxon>Pleurodelinae</taxon>
        <taxon>Pleurodeles</taxon>
    </lineage>
</organism>
<evidence type="ECO:0000313" key="1">
    <source>
        <dbReference type="EMBL" id="KAJ1128860.1"/>
    </source>
</evidence>
<protein>
    <submittedName>
        <fullName evidence="1">Uncharacterized protein</fullName>
    </submittedName>
</protein>
<comment type="caution">
    <text evidence="1">The sequence shown here is derived from an EMBL/GenBank/DDBJ whole genome shotgun (WGS) entry which is preliminary data.</text>
</comment>
<proteinExistence type="predicted"/>
<reference evidence="1" key="1">
    <citation type="journal article" date="2022" name="bioRxiv">
        <title>Sequencing and chromosome-scale assembly of the giantPleurodeles waltlgenome.</title>
        <authorList>
            <person name="Brown T."/>
            <person name="Elewa A."/>
            <person name="Iarovenko S."/>
            <person name="Subramanian E."/>
            <person name="Araus A.J."/>
            <person name="Petzold A."/>
            <person name="Susuki M."/>
            <person name="Suzuki K.-i.T."/>
            <person name="Hayashi T."/>
            <person name="Toyoda A."/>
            <person name="Oliveira C."/>
            <person name="Osipova E."/>
            <person name="Leigh N.D."/>
            <person name="Simon A."/>
            <person name="Yun M.H."/>
        </authorList>
    </citation>
    <scope>NUCLEOTIDE SEQUENCE</scope>
    <source>
        <strain evidence="1">20211129_DDA</strain>
        <tissue evidence="1">Liver</tissue>
    </source>
</reference>